<protein>
    <submittedName>
        <fullName evidence="2">MraZ domain protein</fullName>
    </submittedName>
</protein>
<accession>F9QAF3</accession>
<dbReference type="Gene3D" id="3.40.1550.20">
    <property type="entry name" value="Transcriptional regulator MraZ domain"/>
    <property type="match status" value="1"/>
</dbReference>
<dbReference type="Pfam" id="PF02381">
    <property type="entry name" value="MraZ"/>
    <property type="match status" value="1"/>
</dbReference>
<dbReference type="InterPro" id="IPR035642">
    <property type="entry name" value="MraZ_N"/>
</dbReference>
<dbReference type="AlphaFoldDB" id="F9QAF3"/>
<dbReference type="EMBL" id="AFUV01000015">
    <property type="protein sequence ID" value="EGV05529.1"/>
    <property type="molecule type" value="Genomic_DNA"/>
</dbReference>
<name>F9QAF3_9PAST</name>
<evidence type="ECO:0000313" key="3">
    <source>
        <dbReference type="Proteomes" id="UP000006235"/>
    </source>
</evidence>
<dbReference type="InterPro" id="IPR037914">
    <property type="entry name" value="SpoVT-AbrB_sf"/>
</dbReference>
<dbReference type="InterPro" id="IPR020603">
    <property type="entry name" value="MraZ_dom"/>
</dbReference>
<feature type="domain" description="MraZ" evidence="1">
    <location>
        <begin position="1"/>
        <end position="29"/>
    </location>
</feature>
<evidence type="ECO:0000259" key="1">
    <source>
        <dbReference type="Pfam" id="PF02381"/>
    </source>
</evidence>
<comment type="caution">
    <text evidence="2">The sequence shown here is derived from an EMBL/GenBank/DDBJ whole genome shotgun (WGS) entry which is preliminary data.</text>
</comment>
<organism evidence="2 3">
    <name type="scientific">Haemophilus pittmaniae HK 85</name>
    <dbReference type="NCBI Taxonomy" id="1035188"/>
    <lineage>
        <taxon>Bacteria</taxon>
        <taxon>Pseudomonadati</taxon>
        <taxon>Pseudomonadota</taxon>
        <taxon>Gammaproteobacteria</taxon>
        <taxon>Pasteurellales</taxon>
        <taxon>Pasteurellaceae</taxon>
        <taxon>Haemophilus</taxon>
    </lineage>
</organism>
<sequence length="49" mass="5660">MFRGAAAINLDAKGRVAIPTRYRSEILEKTKGKWFVQSIFVNLVYCFIH</sequence>
<proteinExistence type="predicted"/>
<dbReference type="STRING" id="1035188.HMPREF9952_0453"/>
<dbReference type="CDD" id="cd16320">
    <property type="entry name" value="MraZ_N"/>
    <property type="match status" value="1"/>
</dbReference>
<dbReference type="Proteomes" id="UP000006235">
    <property type="component" value="Unassembled WGS sequence"/>
</dbReference>
<dbReference type="SUPFAM" id="SSF89447">
    <property type="entry name" value="AbrB/MazE/MraZ-like"/>
    <property type="match status" value="1"/>
</dbReference>
<reference evidence="2 3" key="1">
    <citation type="submission" date="2011-07" db="EMBL/GenBank/DDBJ databases">
        <authorList>
            <person name="Harkins D.M."/>
            <person name="Madupu R."/>
            <person name="Durkin A.S."/>
            <person name="Torralba M."/>
            <person name="Methe B."/>
            <person name="Sutton G.G."/>
            <person name="Nelson K.E."/>
        </authorList>
    </citation>
    <scope>NUCLEOTIDE SEQUENCE [LARGE SCALE GENOMIC DNA]</scope>
    <source>
        <strain evidence="2 3">HK 85</strain>
    </source>
</reference>
<gene>
    <name evidence="2" type="ORF">HMPREF9952_0453</name>
</gene>
<dbReference type="InterPro" id="IPR038619">
    <property type="entry name" value="MraZ_sf"/>
</dbReference>
<evidence type="ECO:0000313" key="2">
    <source>
        <dbReference type="EMBL" id="EGV05529.1"/>
    </source>
</evidence>